<organism evidence="2 3">
    <name type="scientific">Salinivibrio kushneri</name>
    <dbReference type="NCBI Taxonomy" id="1908198"/>
    <lineage>
        <taxon>Bacteria</taxon>
        <taxon>Pseudomonadati</taxon>
        <taxon>Pseudomonadota</taxon>
        <taxon>Gammaproteobacteria</taxon>
        <taxon>Vibrionales</taxon>
        <taxon>Vibrionaceae</taxon>
        <taxon>Salinivibrio</taxon>
    </lineage>
</organism>
<dbReference type="Proteomes" id="UP001164748">
    <property type="component" value="Chromosome"/>
</dbReference>
<dbReference type="InterPro" id="IPR018640">
    <property type="entry name" value="DUF2063"/>
</dbReference>
<dbReference type="Pfam" id="PF09836">
    <property type="entry name" value="DUF2063"/>
    <property type="match status" value="1"/>
</dbReference>
<dbReference type="InterPro" id="IPR044922">
    <property type="entry name" value="DUF2063_N_sf"/>
</dbReference>
<gene>
    <name evidence="2" type="ORF">N8M53_12460</name>
</gene>
<protein>
    <submittedName>
        <fullName evidence="2">DNA-binding domain-containing protein</fullName>
    </submittedName>
</protein>
<keyword evidence="2" id="KW-0238">DNA-binding</keyword>
<evidence type="ECO:0000313" key="3">
    <source>
        <dbReference type="Proteomes" id="UP001164748"/>
    </source>
</evidence>
<name>A0AA47KKG6_9GAMM</name>
<dbReference type="Gene3D" id="1.10.150.690">
    <property type="entry name" value="DUF2063"/>
    <property type="match status" value="1"/>
</dbReference>
<proteinExistence type="predicted"/>
<dbReference type="AlphaFoldDB" id="A0AA47KKG6"/>
<sequence>MTLATLQQAFADTLRDDPQPLPIKDGRVAADKRLQIYRNHYVVTLTDTLKCVYPKTCALLGEACFDAVARHHAMMHPPQTGVMEDYGAQFDATLRALPNIIEPVPCCAELARFEWAQVVLTLAPPSPAFEGSALALLSPEQQTQVCLPLNQQARLFESDYAVSDVWQAIATEQFEGLVVEKPQSLLLVAHQDKVHWYTLNTHHVSVLKTCPHTPLGDLSEVQLACVSELAAMNAFTTPTTACNAKE</sequence>
<dbReference type="RefSeq" id="WP_269578999.1">
    <property type="nucleotide sequence ID" value="NZ_CP114588.1"/>
</dbReference>
<feature type="domain" description="Putative DNA-binding" evidence="1">
    <location>
        <begin position="6"/>
        <end position="91"/>
    </location>
</feature>
<dbReference type="EMBL" id="CP114588">
    <property type="protein sequence ID" value="WBA08581.1"/>
    <property type="molecule type" value="Genomic_DNA"/>
</dbReference>
<reference evidence="2" key="1">
    <citation type="submission" date="2022-09" db="EMBL/GenBank/DDBJ databases">
        <authorList>
            <person name="Li Z.-J."/>
        </authorList>
    </citation>
    <scope>NUCLEOTIDE SEQUENCE</scope>
    <source>
        <strain evidence="2">TGB11</strain>
    </source>
</reference>
<evidence type="ECO:0000259" key="1">
    <source>
        <dbReference type="Pfam" id="PF09836"/>
    </source>
</evidence>
<dbReference type="GO" id="GO:0003677">
    <property type="term" value="F:DNA binding"/>
    <property type="evidence" value="ECO:0007669"/>
    <property type="project" value="UniProtKB-KW"/>
</dbReference>
<accession>A0AA47KKG6</accession>
<evidence type="ECO:0000313" key="2">
    <source>
        <dbReference type="EMBL" id="WBA08581.1"/>
    </source>
</evidence>